<dbReference type="InterPro" id="IPR045584">
    <property type="entry name" value="Pilin-like"/>
</dbReference>
<evidence type="ECO:0000313" key="12">
    <source>
        <dbReference type="Proteomes" id="UP001595887"/>
    </source>
</evidence>
<sequence>MTRCSFIKPTNGFTLVELLVALFIFSLISVAGLALLRSSADGQVAIKNRLAQHSDMMRTANLLEADLAQAISRQVRDNSGNNRAAFVHGADAGPIGSGGAEALFAFTRTGLPAAAGGSAIGRVAYSFVNGAFRRTAWSAPDGGTALEPAVLLDDLQSVTVRYRDNGGQWRSDWSASDTAALPRAVELTITPKLRPAYRIVLLVGTQVRPAPQIPGAAGAAR</sequence>
<dbReference type="RefSeq" id="WP_381423834.1">
    <property type="nucleotide sequence ID" value="NZ_JBHSDH010000013.1"/>
</dbReference>
<comment type="caution">
    <text evidence="11">The sequence shown here is derived from an EMBL/GenBank/DDBJ whole genome shotgun (WGS) entry which is preliminary data.</text>
</comment>
<evidence type="ECO:0000256" key="8">
    <source>
        <dbReference type="ARBA" id="ARBA00022989"/>
    </source>
</evidence>
<evidence type="ECO:0000256" key="10">
    <source>
        <dbReference type="SAM" id="Phobius"/>
    </source>
</evidence>
<evidence type="ECO:0000256" key="1">
    <source>
        <dbReference type="ARBA" id="ARBA00004377"/>
    </source>
</evidence>
<dbReference type="EMBL" id="JBHSDH010000013">
    <property type="protein sequence ID" value="MFC4292826.1"/>
    <property type="molecule type" value="Genomic_DNA"/>
</dbReference>
<evidence type="ECO:0000256" key="9">
    <source>
        <dbReference type="ARBA" id="ARBA00023136"/>
    </source>
</evidence>
<evidence type="ECO:0000256" key="7">
    <source>
        <dbReference type="ARBA" id="ARBA00022692"/>
    </source>
</evidence>
<dbReference type="NCBIfam" id="TIGR01711">
    <property type="entry name" value="gspJ"/>
    <property type="match status" value="1"/>
</dbReference>
<keyword evidence="5" id="KW-0488">Methylation</keyword>
<keyword evidence="7 10" id="KW-0812">Transmembrane</keyword>
<dbReference type="Gene3D" id="3.10.610.10">
    <property type="entry name" value="GSPII I/J protein-like"/>
    <property type="match status" value="1"/>
</dbReference>
<dbReference type="Proteomes" id="UP001595887">
    <property type="component" value="Unassembled WGS sequence"/>
</dbReference>
<dbReference type="Pfam" id="PF07963">
    <property type="entry name" value="N_methyl"/>
    <property type="match status" value="1"/>
</dbReference>
<proteinExistence type="inferred from homology"/>
<comment type="subcellular location">
    <subcellularLocation>
        <location evidence="1">Cell inner membrane</location>
        <topology evidence="1">Single-pass membrane protein</topology>
    </subcellularLocation>
</comment>
<dbReference type="PANTHER" id="PTHR39583">
    <property type="entry name" value="TYPE II SECRETION SYSTEM PROTEIN J-RELATED"/>
    <property type="match status" value="1"/>
</dbReference>
<organism evidence="11 12">
    <name type="scientific">Sphingorhabdus arenilitoris</name>
    <dbReference type="NCBI Taxonomy" id="1490041"/>
    <lineage>
        <taxon>Bacteria</taxon>
        <taxon>Pseudomonadati</taxon>
        <taxon>Pseudomonadota</taxon>
        <taxon>Alphaproteobacteria</taxon>
        <taxon>Sphingomonadales</taxon>
        <taxon>Sphingomonadaceae</taxon>
        <taxon>Sphingorhabdus</taxon>
    </lineage>
</organism>
<evidence type="ECO:0000256" key="5">
    <source>
        <dbReference type="ARBA" id="ARBA00022481"/>
    </source>
</evidence>
<name>A0ABV8RKL4_9SPHN</name>
<evidence type="ECO:0000256" key="4">
    <source>
        <dbReference type="ARBA" id="ARBA00022475"/>
    </source>
</evidence>
<protein>
    <recommendedName>
        <fullName evidence="3">Type II secretion system protein J</fullName>
    </recommendedName>
</protein>
<dbReference type="Pfam" id="PF11612">
    <property type="entry name" value="T2SSJ"/>
    <property type="match status" value="1"/>
</dbReference>
<keyword evidence="4" id="KW-1003">Cell membrane</keyword>
<accession>A0ABV8RKL4</accession>
<evidence type="ECO:0000256" key="2">
    <source>
        <dbReference type="ARBA" id="ARBA00011084"/>
    </source>
</evidence>
<dbReference type="PANTHER" id="PTHR39583:SF2">
    <property type="entry name" value="TYPE II SECRETION SYSTEM PROTEIN J"/>
    <property type="match status" value="1"/>
</dbReference>
<dbReference type="NCBIfam" id="TIGR02532">
    <property type="entry name" value="IV_pilin_GFxxxE"/>
    <property type="match status" value="1"/>
</dbReference>
<dbReference type="InterPro" id="IPR051621">
    <property type="entry name" value="T2SS_protein_J"/>
</dbReference>
<keyword evidence="12" id="KW-1185">Reference proteome</keyword>
<comment type="similarity">
    <text evidence="2">Belongs to the GSP J family.</text>
</comment>
<keyword evidence="9 10" id="KW-0472">Membrane</keyword>
<keyword evidence="8 10" id="KW-1133">Transmembrane helix</keyword>
<evidence type="ECO:0000313" key="11">
    <source>
        <dbReference type="EMBL" id="MFC4292826.1"/>
    </source>
</evidence>
<gene>
    <name evidence="11" type="primary">gspJ</name>
    <name evidence="11" type="ORF">ACFOWX_10420</name>
</gene>
<dbReference type="SUPFAM" id="SSF54523">
    <property type="entry name" value="Pili subunits"/>
    <property type="match status" value="1"/>
</dbReference>
<evidence type="ECO:0000256" key="3">
    <source>
        <dbReference type="ARBA" id="ARBA00021539"/>
    </source>
</evidence>
<dbReference type="Gene3D" id="2.10.70.20">
    <property type="entry name" value="gspk-gspi-gspj complex like domains"/>
    <property type="match status" value="1"/>
</dbReference>
<dbReference type="InterPro" id="IPR010055">
    <property type="entry name" value="T2SS_protein-GspJ"/>
</dbReference>
<reference evidence="12" key="1">
    <citation type="journal article" date="2019" name="Int. J. Syst. Evol. Microbiol.">
        <title>The Global Catalogue of Microorganisms (GCM) 10K type strain sequencing project: providing services to taxonomists for standard genome sequencing and annotation.</title>
        <authorList>
            <consortium name="The Broad Institute Genomics Platform"/>
            <consortium name="The Broad Institute Genome Sequencing Center for Infectious Disease"/>
            <person name="Wu L."/>
            <person name="Ma J."/>
        </authorList>
    </citation>
    <scope>NUCLEOTIDE SEQUENCE [LARGE SCALE GENOMIC DNA]</scope>
    <source>
        <strain evidence="12">CECT 8531</strain>
    </source>
</reference>
<feature type="transmembrane region" description="Helical" evidence="10">
    <location>
        <begin position="12"/>
        <end position="36"/>
    </location>
</feature>
<keyword evidence="6" id="KW-0997">Cell inner membrane</keyword>
<evidence type="ECO:0000256" key="6">
    <source>
        <dbReference type="ARBA" id="ARBA00022519"/>
    </source>
</evidence>
<dbReference type="InterPro" id="IPR012902">
    <property type="entry name" value="N_methyl_site"/>
</dbReference>